<evidence type="ECO:0000256" key="12">
    <source>
        <dbReference type="ARBA" id="ARBA00033354"/>
    </source>
</evidence>
<evidence type="ECO:0000256" key="5">
    <source>
        <dbReference type="ARBA" id="ARBA00020963"/>
    </source>
</evidence>
<keyword evidence="18" id="KW-1185">Reference proteome</keyword>
<evidence type="ECO:0000313" key="18">
    <source>
        <dbReference type="Proteomes" id="UP000278746"/>
    </source>
</evidence>
<dbReference type="Proteomes" id="UP000278746">
    <property type="component" value="Unassembled WGS sequence"/>
</dbReference>
<dbReference type="NCBIfam" id="TIGR00636">
    <property type="entry name" value="PduO_Nterm"/>
    <property type="match status" value="1"/>
</dbReference>
<name>A0A3M7TV10_9BACI</name>
<evidence type="ECO:0000259" key="16">
    <source>
        <dbReference type="Pfam" id="PF01923"/>
    </source>
</evidence>
<evidence type="ECO:0000256" key="4">
    <source>
        <dbReference type="ARBA" id="ARBA00012454"/>
    </source>
</evidence>
<dbReference type="SUPFAM" id="SSF89028">
    <property type="entry name" value="Cobalamin adenosyltransferase-like"/>
    <property type="match status" value="1"/>
</dbReference>
<dbReference type="EC" id="2.5.1.17" evidence="4 15"/>
<evidence type="ECO:0000256" key="8">
    <source>
        <dbReference type="ARBA" id="ARBA00022741"/>
    </source>
</evidence>
<dbReference type="FunFam" id="1.20.1200.10:FF:000001">
    <property type="entry name" value="Cob(I)yrinic acid a,c-diamide adenosyltransferase"/>
    <property type="match status" value="1"/>
</dbReference>
<dbReference type="RefSeq" id="WP_122896623.1">
    <property type="nucleotide sequence ID" value="NZ_RHIB01000001.1"/>
</dbReference>
<comment type="similarity">
    <text evidence="2 15">Belongs to the Cob(I)alamin adenosyltransferase family.</text>
</comment>
<dbReference type="UniPathway" id="UPA00148">
    <property type="reaction ID" value="UER00233"/>
</dbReference>
<evidence type="ECO:0000256" key="2">
    <source>
        <dbReference type="ARBA" id="ARBA00007487"/>
    </source>
</evidence>
<comment type="subunit">
    <text evidence="3">Homotrimer.</text>
</comment>
<feature type="domain" description="Cobalamin adenosyltransferase-like" evidence="16">
    <location>
        <begin position="3"/>
        <end position="166"/>
    </location>
</feature>
<dbReference type="AlphaFoldDB" id="A0A3M7TV10"/>
<dbReference type="OrthoDB" id="9778896at2"/>
<dbReference type="Gene3D" id="1.20.1200.10">
    <property type="entry name" value="Cobalamin adenosyltransferase-like"/>
    <property type="match status" value="1"/>
</dbReference>
<dbReference type="InterPro" id="IPR036451">
    <property type="entry name" value="CblAdoTrfase-like_sf"/>
</dbReference>
<dbReference type="GO" id="GO:0009236">
    <property type="term" value="P:cobalamin biosynthetic process"/>
    <property type="evidence" value="ECO:0007669"/>
    <property type="project" value="UniProtKB-UniRule"/>
</dbReference>
<evidence type="ECO:0000256" key="7">
    <source>
        <dbReference type="ARBA" id="ARBA00022679"/>
    </source>
</evidence>
<proteinExistence type="inferred from homology"/>
<evidence type="ECO:0000256" key="6">
    <source>
        <dbReference type="ARBA" id="ARBA00022573"/>
    </source>
</evidence>
<keyword evidence="6 15" id="KW-0169">Cobalamin biosynthesis</keyword>
<evidence type="ECO:0000256" key="13">
    <source>
        <dbReference type="ARBA" id="ARBA00048555"/>
    </source>
</evidence>
<comment type="pathway">
    <text evidence="1 15">Cofactor biosynthesis; adenosylcobalamin biosynthesis; adenosylcobalamin from cob(II)yrinate a,c-diamide: step 2/7.</text>
</comment>
<comment type="catalytic activity">
    <reaction evidence="13 15">
        <text>2 cob(II)yrinate a,c diamide + reduced [electron-transfer flavoprotein] + 2 ATP = 2 adenosylcob(III)yrinate a,c-diamide + 2 triphosphate + oxidized [electron-transfer flavoprotein] + 3 H(+)</text>
        <dbReference type="Rhea" id="RHEA:11528"/>
        <dbReference type="Rhea" id="RHEA-COMP:10685"/>
        <dbReference type="Rhea" id="RHEA-COMP:10686"/>
        <dbReference type="ChEBI" id="CHEBI:15378"/>
        <dbReference type="ChEBI" id="CHEBI:18036"/>
        <dbReference type="ChEBI" id="CHEBI:30616"/>
        <dbReference type="ChEBI" id="CHEBI:57692"/>
        <dbReference type="ChEBI" id="CHEBI:58307"/>
        <dbReference type="ChEBI" id="CHEBI:58503"/>
        <dbReference type="ChEBI" id="CHEBI:58537"/>
        <dbReference type="EC" id="2.5.1.17"/>
    </reaction>
</comment>
<evidence type="ECO:0000256" key="3">
    <source>
        <dbReference type="ARBA" id="ARBA00011233"/>
    </source>
</evidence>
<dbReference type="InterPro" id="IPR016030">
    <property type="entry name" value="CblAdoTrfase-like"/>
</dbReference>
<evidence type="ECO:0000313" key="17">
    <source>
        <dbReference type="EMBL" id="RNA69101.1"/>
    </source>
</evidence>
<evidence type="ECO:0000256" key="14">
    <source>
        <dbReference type="ARBA" id="ARBA00048692"/>
    </source>
</evidence>
<comment type="caution">
    <text evidence="17">The sequence shown here is derived from an EMBL/GenBank/DDBJ whole genome shotgun (WGS) entry which is preliminary data.</text>
</comment>
<dbReference type="EMBL" id="RHIB01000001">
    <property type="protein sequence ID" value="RNA69101.1"/>
    <property type="molecule type" value="Genomic_DNA"/>
</dbReference>
<dbReference type="GO" id="GO:0008817">
    <property type="term" value="F:corrinoid adenosyltransferase activity"/>
    <property type="evidence" value="ECO:0007669"/>
    <property type="project" value="UniProtKB-UniRule"/>
</dbReference>
<gene>
    <name evidence="17" type="ORF">EBO34_03870</name>
</gene>
<evidence type="ECO:0000256" key="1">
    <source>
        <dbReference type="ARBA" id="ARBA00005121"/>
    </source>
</evidence>
<evidence type="ECO:0000256" key="9">
    <source>
        <dbReference type="ARBA" id="ARBA00022840"/>
    </source>
</evidence>
<comment type="catalytic activity">
    <reaction evidence="14 15">
        <text>2 cob(II)alamin + reduced [electron-transfer flavoprotein] + 2 ATP = 2 adenosylcob(III)alamin + 2 triphosphate + oxidized [electron-transfer flavoprotein] + 3 H(+)</text>
        <dbReference type="Rhea" id="RHEA:28671"/>
        <dbReference type="Rhea" id="RHEA-COMP:10685"/>
        <dbReference type="Rhea" id="RHEA-COMP:10686"/>
        <dbReference type="ChEBI" id="CHEBI:15378"/>
        <dbReference type="ChEBI" id="CHEBI:16304"/>
        <dbReference type="ChEBI" id="CHEBI:18036"/>
        <dbReference type="ChEBI" id="CHEBI:18408"/>
        <dbReference type="ChEBI" id="CHEBI:30616"/>
        <dbReference type="ChEBI" id="CHEBI:57692"/>
        <dbReference type="ChEBI" id="CHEBI:58307"/>
        <dbReference type="EC" id="2.5.1.17"/>
    </reaction>
</comment>
<dbReference type="GO" id="GO:0005524">
    <property type="term" value="F:ATP binding"/>
    <property type="evidence" value="ECO:0007669"/>
    <property type="project" value="UniProtKB-UniRule"/>
</dbReference>
<dbReference type="PANTHER" id="PTHR12213:SF0">
    <property type="entry name" value="CORRINOID ADENOSYLTRANSFERASE MMAB"/>
    <property type="match status" value="1"/>
</dbReference>
<protein>
    <recommendedName>
        <fullName evidence="5 15">Corrinoid adenosyltransferase</fullName>
        <ecNumber evidence="4 15">2.5.1.17</ecNumber>
    </recommendedName>
    <alternativeName>
        <fullName evidence="10 15">Cob(II)alamin adenosyltransferase</fullName>
    </alternativeName>
    <alternativeName>
        <fullName evidence="12 15">Cob(II)yrinic acid a,c-diamide adenosyltransferase</fullName>
    </alternativeName>
    <alternativeName>
        <fullName evidence="11 15">Cobinamide/cobalamin adenosyltransferase</fullName>
    </alternativeName>
</protein>
<keyword evidence="8 15" id="KW-0547">Nucleotide-binding</keyword>
<evidence type="ECO:0000256" key="15">
    <source>
        <dbReference type="RuleBase" id="RU366026"/>
    </source>
</evidence>
<sequence>MKIYTKKGDKGSTYLIGRRVEKNHLRVEAYGTVDELNSFIGRAIANLSQKTCSDVIKELTEIQHQLFDLGADLANVTESPSYKTKEIYIDTMEKAIDTYWAEAPEIKTFVLPGGSVGASDLHICRTVARRAERRVFACAKEESIPDEIIKYINRLSDYLFAAARVVNFRDGNTDILYRSNHDVFK</sequence>
<dbReference type="PANTHER" id="PTHR12213">
    <property type="entry name" value="CORRINOID ADENOSYLTRANSFERASE"/>
    <property type="match status" value="1"/>
</dbReference>
<keyword evidence="9 15" id="KW-0067">ATP-binding</keyword>
<accession>A0A3M7TV10</accession>
<reference evidence="17 18" key="1">
    <citation type="submission" date="2018-10" db="EMBL/GenBank/DDBJ databases">
        <title>Bacillus Keqinensis sp. nov., a moderately halophilic bacterium isolated from a saline-alkaline lake.</title>
        <authorList>
            <person name="Wang H."/>
        </authorList>
    </citation>
    <scope>NUCLEOTIDE SEQUENCE [LARGE SCALE GENOMIC DNA]</scope>
    <source>
        <strain evidence="17 18">KQ-3</strain>
    </source>
</reference>
<evidence type="ECO:0000256" key="10">
    <source>
        <dbReference type="ARBA" id="ARBA00031529"/>
    </source>
</evidence>
<dbReference type="InterPro" id="IPR029499">
    <property type="entry name" value="PduO-typ"/>
</dbReference>
<evidence type="ECO:0000256" key="11">
    <source>
        <dbReference type="ARBA" id="ARBA00033334"/>
    </source>
</evidence>
<keyword evidence="7 15" id="KW-0808">Transferase</keyword>
<dbReference type="Pfam" id="PF01923">
    <property type="entry name" value="Cob_adeno_trans"/>
    <property type="match status" value="1"/>
</dbReference>
<organism evidence="17 18">
    <name type="scientific">Alteribacter keqinensis</name>
    <dbReference type="NCBI Taxonomy" id="2483800"/>
    <lineage>
        <taxon>Bacteria</taxon>
        <taxon>Bacillati</taxon>
        <taxon>Bacillota</taxon>
        <taxon>Bacilli</taxon>
        <taxon>Bacillales</taxon>
        <taxon>Bacillaceae</taxon>
        <taxon>Alteribacter</taxon>
    </lineage>
</organism>